<gene>
    <name evidence="2" type="ORF">SDC9_99293</name>
</gene>
<feature type="domain" description="DUF1722" evidence="1">
    <location>
        <begin position="65"/>
        <end position="174"/>
    </location>
</feature>
<protein>
    <recommendedName>
        <fullName evidence="1">DUF1722 domain-containing protein</fullName>
    </recommendedName>
</protein>
<evidence type="ECO:0000313" key="2">
    <source>
        <dbReference type="EMBL" id="MPM52533.1"/>
    </source>
</evidence>
<dbReference type="Pfam" id="PF08349">
    <property type="entry name" value="DUF1722"/>
    <property type="match status" value="1"/>
</dbReference>
<organism evidence="2">
    <name type="scientific">bioreactor metagenome</name>
    <dbReference type="NCBI Taxonomy" id="1076179"/>
    <lineage>
        <taxon>unclassified sequences</taxon>
        <taxon>metagenomes</taxon>
        <taxon>ecological metagenomes</taxon>
    </lineage>
</organism>
<accession>A0A645ANV5</accession>
<comment type="caution">
    <text evidence="2">The sequence shown here is derived from an EMBL/GenBank/DDBJ whole genome shotgun (WGS) entry which is preliminary data.</text>
</comment>
<dbReference type="InterPro" id="IPR013560">
    <property type="entry name" value="DUF1722"/>
</dbReference>
<dbReference type="AlphaFoldDB" id="A0A645ANV5"/>
<proteinExistence type="predicted"/>
<evidence type="ECO:0000259" key="1">
    <source>
        <dbReference type="Pfam" id="PF08349"/>
    </source>
</evidence>
<reference evidence="2" key="1">
    <citation type="submission" date="2019-08" db="EMBL/GenBank/DDBJ databases">
        <authorList>
            <person name="Kucharzyk K."/>
            <person name="Murdoch R.W."/>
            <person name="Higgins S."/>
            <person name="Loffler F."/>
        </authorList>
    </citation>
    <scope>NUCLEOTIDE SEQUENCE</scope>
</reference>
<dbReference type="EMBL" id="VSSQ01013905">
    <property type="protein sequence ID" value="MPM52533.1"/>
    <property type="molecule type" value="Genomic_DNA"/>
</dbReference>
<sequence>MKTRGAHSDSIAIEPFLDYCHSLPGELPDMMLEVKDKNRSAVKCVLCTMEKPNQHLLEAEWGRYKYSVLERSPADYQALRALLKDKAGNHALVFYQTVERALAQPEDKGRALNALEHVWGYFSDCATPAEARKYQTLLDGYLRGEYPLEKVKRLLYRLSLNYKQDYLLGSYYFTV</sequence>
<name>A0A645ANV5_9ZZZZ</name>